<dbReference type="SUPFAM" id="SSF53756">
    <property type="entry name" value="UDP-Glycosyltransferase/glycogen phosphorylase"/>
    <property type="match status" value="1"/>
</dbReference>
<evidence type="ECO:0000313" key="2">
    <source>
        <dbReference type="Proteomes" id="UP000533476"/>
    </source>
</evidence>
<keyword evidence="2" id="KW-1185">Reference proteome</keyword>
<dbReference type="InterPro" id="IPR050194">
    <property type="entry name" value="Glycosyltransferase_grp1"/>
</dbReference>
<reference evidence="1 2" key="1">
    <citation type="submission" date="2020-04" db="EMBL/GenBank/DDBJ databases">
        <authorList>
            <person name="Zhang R."/>
            <person name="Schippers A."/>
        </authorList>
    </citation>
    <scope>NUCLEOTIDE SEQUENCE [LARGE SCALE GENOMIC DNA]</scope>
    <source>
        <strain evidence="1 2">DSM 109850</strain>
    </source>
</reference>
<sequence length="184" mass="20596">MSRLEPEKGFPETAGVFLELLRLGVPVTWTIVGDGSERANLLRHLRQNGALRQVRWTGFQAHPEEWLEHCNLFVLLSRQEAFGNAFVEANSMGLPMVAPRIGGIPEHLIDGCNGMAVNAVDARNIRAAALAIRALYRTPRRWQTLRRGAILEAEQFSLTTMAEEYLAVYRWAEVAKDRLDAVGS</sequence>
<dbReference type="EMBL" id="JABBVZ010000061">
    <property type="protein sequence ID" value="NMP23673.1"/>
    <property type="molecule type" value="Genomic_DNA"/>
</dbReference>
<protein>
    <submittedName>
        <fullName evidence="1">Glycosyltransferase</fullName>
    </submittedName>
</protein>
<organism evidence="1 2">
    <name type="scientific">Sulfobacillus harzensis</name>
    <dbReference type="NCBI Taxonomy" id="2729629"/>
    <lineage>
        <taxon>Bacteria</taxon>
        <taxon>Bacillati</taxon>
        <taxon>Bacillota</taxon>
        <taxon>Clostridia</taxon>
        <taxon>Eubacteriales</taxon>
        <taxon>Clostridiales Family XVII. Incertae Sedis</taxon>
        <taxon>Sulfobacillus</taxon>
    </lineage>
</organism>
<evidence type="ECO:0000313" key="1">
    <source>
        <dbReference type="EMBL" id="NMP23673.1"/>
    </source>
</evidence>
<dbReference type="GO" id="GO:0016757">
    <property type="term" value="F:glycosyltransferase activity"/>
    <property type="evidence" value="ECO:0007669"/>
    <property type="project" value="TreeGrafter"/>
</dbReference>
<dbReference type="Gene3D" id="3.40.50.2000">
    <property type="entry name" value="Glycogen Phosphorylase B"/>
    <property type="match status" value="2"/>
</dbReference>
<name>A0A7Y0Q2Z4_9FIRM</name>
<dbReference type="PANTHER" id="PTHR45947">
    <property type="entry name" value="SULFOQUINOVOSYL TRANSFERASE SQD2"/>
    <property type="match status" value="1"/>
</dbReference>
<keyword evidence="1" id="KW-0808">Transferase</keyword>
<dbReference type="AlphaFoldDB" id="A0A7Y0Q2Z4"/>
<dbReference type="Pfam" id="PF13692">
    <property type="entry name" value="Glyco_trans_1_4"/>
    <property type="match status" value="1"/>
</dbReference>
<dbReference type="Proteomes" id="UP000533476">
    <property type="component" value="Unassembled WGS sequence"/>
</dbReference>
<dbReference type="RefSeq" id="WP_169101157.1">
    <property type="nucleotide sequence ID" value="NZ_JABBVZ010000061.1"/>
</dbReference>
<comment type="caution">
    <text evidence="1">The sequence shown here is derived from an EMBL/GenBank/DDBJ whole genome shotgun (WGS) entry which is preliminary data.</text>
</comment>
<dbReference type="CDD" id="cd03801">
    <property type="entry name" value="GT4_PimA-like"/>
    <property type="match status" value="1"/>
</dbReference>
<proteinExistence type="predicted"/>
<gene>
    <name evidence="1" type="ORF">HIJ39_15120</name>
</gene>
<accession>A0A7Y0Q2Z4</accession>
<dbReference type="PANTHER" id="PTHR45947:SF3">
    <property type="entry name" value="SULFOQUINOVOSYL TRANSFERASE SQD2"/>
    <property type="match status" value="1"/>
</dbReference>